<proteinExistence type="predicted"/>
<gene>
    <name evidence="1" type="ORF">FRZ54_07800</name>
</gene>
<evidence type="ECO:0000313" key="1">
    <source>
        <dbReference type="EMBL" id="QEC62494.1"/>
    </source>
</evidence>
<dbReference type="EMBL" id="CP042436">
    <property type="protein sequence ID" value="QEC62494.1"/>
    <property type="molecule type" value="Genomic_DNA"/>
</dbReference>
<organism evidence="1 2">
    <name type="scientific">Mucilaginibacter ginsenosidivorans</name>
    <dbReference type="NCBI Taxonomy" id="398053"/>
    <lineage>
        <taxon>Bacteria</taxon>
        <taxon>Pseudomonadati</taxon>
        <taxon>Bacteroidota</taxon>
        <taxon>Sphingobacteriia</taxon>
        <taxon>Sphingobacteriales</taxon>
        <taxon>Sphingobacteriaceae</taxon>
        <taxon>Mucilaginibacter</taxon>
    </lineage>
</organism>
<reference evidence="1 2" key="1">
    <citation type="journal article" date="2017" name="Curr. Microbiol.">
        <title>Mucilaginibacter ginsenosidivorans sp. nov., Isolated from Soil of Ginseng Field.</title>
        <authorList>
            <person name="Kim M.M."/>
            <person name="Siddiqi M.Z."/>
            <person name="Im W.T."/>
        </authorList>
    </citation>
    <scope>NUCLEOTIDE SEQUENCE [LARGE SCALE GENOMIC DNA]</scope>
    <source>
        <strain evidence="1 2">Gsoil 3017</strain>
    </source>
</reference>
<evidence type="ECO:0000313" key="2">
    <source>
        <dbReference type="Proteomes" id="UP000321479"/>
    </source>
</evidence>
<dbReference type="Proteomes" id="UP000321479">
    <property type="component" value="Chromosome"/>
</dbReference>
<dbReference type="AlphaFoldDB" id="A0A5B8UTY0"/>
<name>A0A5B8UTY0_9SPHI</name>
<protein>
    <submittedName>
        <fullName evidence="1">Uncharacterized protein</fullName>
    </submittedName>
</protein>
<sequence length="63" mass="7180">MTRLIGRIALYACNEKWPADPYRYLKSSGGIERKIAVYCITPAKLNTAFPLTQTQPYRCNKKG</sequence>
<dbReference type="RefSeq" id="WP_147031071.1">
    <property type="nucleotide sequence ID" value="NZ_CP042436.1"/>
</dbReference>
<dbReference type="KEGG" id="mgin:FRZ54_07800"/>
<keyword evidence="2" id="KW-1185">Reference proteome</keyword>
<accession>A0A5B8UTY0</accession>